<evidence type="ECO:0000256" key="6">
    <source>
        <dbReference type="SAM" id="Phobius"/>
    </source>
</evidence>
<evidence type="ECO:0000313" key="9">
    <source>
        <dbReference type="EMBL" id="PEN05535.1"/>
    </source>
</evidence>
<evidence type="ECO:0000256" key="1">
    <source>
        <dbReference type="ARBA" id="ARBA00004651"/>
    </source>
</evidence>
<dbReference type="PANTHER" id="PTHR30572:SF17">
    <property type="entry name" value="ABC3 TRANSPORTER PERMEASE PROTEIN DOMAIN-CONTAINING PROTEIN"/>
    <property type="match status" value="1"/>
</dbReference>
<feature type="domain" description="ABC3 transporter permease C-terminal" evidence="7">
    <location>
        <begin position="259"/>
        <end position="382"/>
    </location>
</feature>
<comment type="caution">
    <text evidence="9">The sequence shown here is derived from an EMBL/GenBank/DDBJ whole genome shotgun (WGS) entry which is preliminary data.</text>
</comment>
<feature type="transmembrane region" description="Helical" evidence="6">
    <location>
        <begin position="481"/>
        <end position="501"/>
    </location>
</feature>
<keyword evidence="5 6" id="KW-0472">Membrane</keyword>
<feature type="transmembrane region" description="Helical" evidence="6">
    <location>
        <begin position="427"/>
        <end position="451"/>
    </location>
</feature>
<evidence type="ECO:0000259" key="8">
    <source>
        <dbReference type="Pfam" id="PF12704"/>
    </source>
</evidence>
<feature type="domain" description="MacB-like periplasmic core" evidence="8">
    <location>
        <begin position="21"/>
        <end position="229"/>
    </location>
</feature>
<evidence type="ECO:0000256" key="4">
    <source>
        <dbReference type="ARBA" id="ARBA00022989"/>
    </source>
</evidence>
<dbReference type="InterPro" id="IPR003838">
    <property type="entry name" value="ABC3_permease_C"/>
</dbReference>
<keyword evidence="4 6" id="KW-1133">Transmembrane helix</keyword>
<reference evidence="9 10" key="1">
    <citation type="submission" date="2017-10" db="EMBL/GenBank/DDBJ databases">
        <title>Draft genome of Longimonas halophila.</title>
        <authorList>
            <person name="Goh K.M."/>
            <person name="Shamsir M.S."/>
            <person name="Lim S.W."/>
        </authorList>
    </citation>
    <scope>NUCLEOTIDE SEQUENCE [LARGE SCALE GENOMIC DNA]</scope>
    <source>
        <strain evidence="9 10">KCTC 42399</strain>
    </source>
</reference>
<feature type="transmembrane region" description="Helical" evidence="6">
    <location>
        <begin position="400"/>
        <end position="421"/>
    </location>
</feature>
<dbReference type="PANTHER" id="PTHR30572">
    <property type="entry name" value="MEMBRANE COMPONENT OF TRANSPORTER-RELATED"/>
    <property type="match status" value="1"/>
</dbReference>
<evidence type="ECO:0000256" key="2">
    <source>
        <dbReference type="ARBA" id="ARBA00022475"/>
    </source>
</evidence>
<protein>
    <submittedName>
        <fullName evidence="9">Permease</fullName>
    </submittedName>
</protein>
<gene>
    <name evidence="9" type="ORF">CRI93_12625</name>
</gene>
<keyword evidence="3 6" id="KW-0812">Transmembrane</keyword>
<dbReference type="AlphaFoldDB" id="A0A2H3NY96"/>
<feature type="domain" description="MacB-like periplasmic core" evidence="8">
    <location>
        <begin position="480"/>
        <end position="685"/>
    </location>
</feature>
<feature type="transmembrane region" description="Helical" evidence="6">
    <location>
        <begin position="810"/>
        <end position="831"/>
    </location>
</feature>
<feature type="domain" description="ABC3 transporter permease C-terminal" evidence="7">
    <location>
        <begin position="721"/>
        <end position="838"/>
    </location>
</feature>
<dbReference type="GO" id="GO:0022857">
    <property type="term" value="F:transmembrane transporter activity"/>
    <property type="evidence" value="ECO:0007669"/>
    <property type="project" value="TreeGrafter"/>
</dbReference>
<feature type="transmembrane region" description="Helical" evidence="6">
    <location>
        <begin position="256"/>
        <end position="279"/>
    </location>
</feature>
<organism evidence="9 10">
    <name type="scientific">Longimonas halophila</name>
    <dbReference type="NCBI Taxonomy" id="1469170"/>
    <lineage>
        <taxon>Bacteria</taxon>
        <taxon>Pseudomonadati</taxon>
        <taxon>Rhodothermota</taxon>
        <taxon>Rhodothermia</taxon>
        <taxon>Rhodothermales</taxon>
        <taxon>Salisaetaceae</taxon>
        <taxon>Longimonas</taxon>
    </lineage>
</organism>
<evidence type="ECO:0000313" key="10">
    <source>
        <dbReference type="Proteomes" id="UP000221024"/>
    </source>
</evidence>
<keyword evidence="2" id="KW-1003">Cell membrane</keyword>
<dbReference type="Pfam" id="PF12704">
    <property type="entry name" value="MacB_PCD"/>
    <property type="match status" value="2"/>
</dbReference>
<feature type="transmembrane region" description="Helical" evidence="6">
    <location>
        <begin position="718"/>
        <end position="738"/>
    </location>
</feature>
<feature type="transmembrane region" description="Helical" evidence="6">
    <location>
        <begin position="299"/>
        <end position="326"/>
    </location>
</feature>
<feature type="transmembrane region" description="Helical" evidence="6">
    <location>
        <begin position="362"/>
        <end position="379"/>
    </location>
</feature>
<sequence length="845" mass="89372">MTSLLSRSSLQYLRSRPWLMALSVLGIALGVAIVVAIDLANTSASDAFRLSTSTVTGEATHQVVGAGAGLDQSVYRDLRTEHGFRTIAPVVEGYATVEGTAESRTFQLLGVDPFAEGPFRPYAGFGPDSDLELEPLLNRSTVLLGAQTAEQIGVAPGDSLALSVEGRTRTVQLMGVLQPDDERSRRAVENLIVTDIATAQRLLDAQGQLSRIDAIIDDEGTEQRLRAALPDGVQLQRSDTRTDTVAQMTRAFDLNLTALSLLALVVGAFLIYNTMLFSVVQRRPLIGRLRALGVTRREIFQLVLSEALLLGLAGTILGVLTGIVLAQGLVQIITRTLTDLYFVVTVQQLSIAPLTLAKGAGLGLGLTLVAALFPAREAANAPVSMVLQRSTSESDIQRRAPWLALFGAGLVGAGVALLALAEGSLAWSYVGLLFLILGVTAATPLAVLGLAKAARPIMDAAAGVLGRMAARGVVSTLSRTGVAIAALTVAVASTIGVGIMIDSFRGTVETWLQQSLQADVYIQAPSPSFRQSTSTIDPALVEAIRNAEGVGNAYTVRHVDISADVGPTHLIAITPGPQTPDTYTLKAQTGAVWTAFATDDVVLVSEPYSNRYDVGVGDTLTLQTDRGPHEVFVQAVYFDYASDTGSVMMSRPVYDRLYDDERVSGVAVTTAAGVDTDALIAELRTQASGIQNVIIQSNEALRSASLDIFDRTFAVTNVLRLLAIVVAFIGVLTALMALQLERNREFAVMRASGMTPGQVGGLVSMQTGLVGLFAGLLSLPLGYALAYVLIYVINLRSFGWTLQMDVDLGILLQAVGLAVAAALLAGLYPAWQMANANPALALKEE</sequence>
<evidence type="ECO:0000259" key="7">
    <source>
        <dbReference type="Pfam" id="PF02687"/>
    </source>
</evidence>
<name>A0A2H3NY96_9BACT</name>
<dbReference type="Pfam" id="PF02687">
    <property type="entry name" value="FtsX"/>
    <property type="match status" value="2"/>
</dbReference>
<feature type="transmembrane region" description="Helical" evidence="6">
    <location>
        <begin position="759"/>
        <end position="790"/>
    </location>
</feature>
<dbReference type="EMBL" id="PDEP01000013">
    <property type="protein sequence ID" value="PEN05535.1"/>
    <property type="molecule type" value="Genomic_DNA"/>
</dbReference>
<dbReference type="InterPro" id="IPR050250">
    <property type="entry name" value="Macrolide_Exporter_MacB"/>
</dbReference>
<dbReference type="InterPro" id="IPR025857">
    <property type="entry name" value="MacB_PCD"/>
</dbReference>
<keyword evidence="10" id="KW-1185">Reference proteome</keyword>
<accession>A0A2H3NY96</accession>
<dbReference type="OrthoDB" id="9780560at2"/>
<dbReference type="Proteomes" id="UP000221024">
    <property type="component" value="Unassembled WGS sequence"/>
</dbReference>
<proteinExistence type="predicted"/>
<evidence type="ECO:0000256" key="5">
    <source>
        <dbReference type="ARBA" id="ARBA00023136"/>
    </source>
</evidence>
<evidence type="ECO:0000256" key="3">
    <source>
        <dbReference type="ARBA" id="ARBA00022692"/>
    </source>
</evidence>
<dbReference type="GO" id="GO:0005886">
    <property type="term" value="C:plasma membrane"/>
    <property type="evidence" value="ECO:0007669"/>
    <property type="project" value="UniProtKB-SubCell"/>
</dbReference>
<feature type="transmembrane region" description="Helical" evidence="6">
    <location>
        <begin position="20"/>
        <end position="40"/>
    </location>
</feature>
<comment type="subcellular location">
    <subcellularLocation>
        <location evidence="1">Cell membrane</location>
        <topology evidence="1">Multi-pass membrane protein</topology>
    </subcellularLocation>
</comment>
<dbReference type="RefSeq" id="WP_098062997.1">
    <property type="nucleotide sequence ID" value="NZ_PDEP01000013.1"/>
</dbReference>